<dbReference type="SUPFAM" id="SSF52540">
    <property type="entry name" value="P-loop containing nucleoside triphosphate hydrolases"/>
    <property type="match status" value="1"/>
</dbReference>
<keyword evidence="1 2" id="KW-0238">DNA-binding</keyword>
<name>A0A8B2P036_9HYPH</name>
<dbReference type="SMART" id="SM00862">
    <property type="entry name" value="Trans_reg_C"/>
    <property type="match status" value="1"/>
</dbReference>
<evidence type="ECO:0000313" key="6">
    <source>
        <dbReference type="Proteomes" id="UP000249590"/>
    </source>
</evidence>
<protein>
    <submittedName>
        <fullName evidence="5">ATPase</fullName>
    </submittedName>
</protein>
<dbReference type="InterPro" id="IPR001867">
    <property type="entry name" value="OmpR/PhoB-type_DNA-bd"/>
</dbReference>
<organism evidence="5 6">
    <name type="scientific">Acuticoccus sediminis</name>
    <dbReference type="NCBI Taxonomy" id="2184697"/>
    <lineage>
        <taxon>Bacteria</taxon>
        <taxon>Pseudomonadati</taxon>
        <taxon>Pseudomonadota</taxon>
        <taxon>Alphaproteobacteria</taxon>
        <taxon>Hyphomicrobiales</taxon>
        <taxon>Amorphaceae</taxon>
        <taxon>Acuticoccus</taxon>
    </lineage>
</organism>
<dbReference type="EMBL" id="QHHQ01000001">
    <property type="protein sequence ID" value="RAI03506.1"/>
    <property type="molecule type" value="Genomic_DNA"/>
</dbReference>
<feature type="DNA-binding region" description="OmpR/PhoB-type" evidence="2">
    <location>
        <begin position="173"/>
        <end position="271"/>
    </location>
</feature>
<feature type="region of interest" description="Disordered" evidence="3">
    <location>
        <begin position="1"/>
        <end position="24"/>
    </location>
</feature>
<evidence type="ECO:0000259" key="4">
    <source>
        <dbReference type="PROSITE" id="PS51755"/>
    </source>
</evidence>
<dbReference type="PANTHER" id="PTHR47691:SF3">
    <property type="entry name" value="HTH-TYPE TRANSCRIPTIONAL REGULATOR RV0890C-RELATED"/>
    <property type="match status" value="1"/>
</dbReference>
<dbReference type="Proteomes" id="UP000249590">
    <property type="component" value="Unassembled WGS sequence"/>
</dbReference>
<dbReference type="PANTHER" id="PTHR47691">
    <property type="entry name" value="REGULATOR-RELATED"/>
    <property type="match status" value="1"/>
</dbReference>
<dbReference type="Gene3D" id="3.40.50.300">
    <property type="entry name" value="P-loop containing nucleotide triphosphate hydrolases"/>
    <property type="match status" value="1"/>
</dbReference>
<dbReference type="PROSITE" id="PS51755">
    <property type="entry name" value="OMPR_PHOB"/>
    <property type="match status" value="1"/>
</dbReference>
<feature type="domain" description="OmpR/PhoB-type" evidence="4">
    <location>
        <begin position="173"/>
        <end position="271"/>
    </location>
</feature>
<dbReference type="SUPFAM" id="SSF46894">
    <property type="entry name" value="C-terminal effector domain of the bipartite response regulators"/>
    <property type="match status" value="1"/>
</dbReference>
<evidence type="ECO:0000256" key="2">
    <source>
        <dbReference type="PROSITE-ProRule" id="PRU01091"/>
    </source>
</evidence>
<dbReference type="GO" id="GO:0000160">
    <property type="term" value="P:phosphorelay signal transduction system"/>
    <property type="evidence" value="ECO:0007669"/>
    <property type="project" value="InterPro"/>
</dbReference>
<proteinExistence type="predicted"/>
<dbReference type="CDD" id="cd00383">
    <property type="entry name" value="trans_reg_C"/>
    <property type="match status" value="1"/>
</dbReference>
<dbReference type="GO" id="GO:0006355">
    <property type="term" value="P:regulation of DNA-templated transcription"/>
    <property type="evidence" value="ECO:0007669"/>
    <property type="project" value="InterPro"/>
</dbReference>
<dbReference type="PRINTS" id="PR00364">
    <property type="entry name" value="DISEASERSIST"/>
</dbReference>
<evidence type="ECO:0000256" key="3">
    <source>
        <dbReference type="SAM" id="MobiDB-lite"/>
    </source>
</evidence>
<dbReference type="AlphaFoldDB" id="A0A8B2P036"/>
<gene>
    <name evidence="5" type="ORF">DLJ53_03120</name>
</gene>
<dbReference type="InterPro" id="IPR027417">
    <property type="entry name" value="P-loop_NTPase"/>
</dbReference>
<dbReference type="Gene3D" id="1.10.10.10">
    <property type="entry name" value="Winged helix-like DNA-binding domain superfamily/Winged helix DNA-binding domain"/>
    <property type="match status" value="1"/>
</dbReference>
<sequence>MPQALGRTRMSSAPISGTGTSMSSIGLRNCSATTARIVSMVAPRIVGRFGQAAGFVARHRRLQGWLPSACRREELRRPPSPRRSHRAPEATVRPEFLRGAWMTVSLSDIIWYEFCGRRRCVASSTPCRFHRRDRSGLLFGWIVPSEKAHAVSSRDDENSDESAADAGRNAIERASYVFGPFRLLPQQRLLLGADGPLAIGSRAFDILTFLVARAGGAVSKEELLRHAWPNTFVEDDNLRVHIAALRRALSAAAPGMTFIATEIGRGYRFVAPVSVAPPETAASTTPPPNLPPNLPGDLGIIGRADDIAAVARHLSRARLVTIVGAGGVGKTTVAAAAARDAAAQGQTVIFVDLSTVGDPQLVPIAIAAALGAATYPNALDATVAALRHRPSLLLLDGCEHLAHAVAVASDRICRQVPDATILATSRAPLGLAQEHVFRLEPLASPAPGSALLPQEALAYAAVELFVTRARERSGYELAGDDAPVVADICRLLDGIPLAIELAAARATTLELGTIRASVSDSLSLLTHGPRNAPLRQQTLTATLDWSYSLLSDTEACILRGVSVFAGYFSSDDAIAVVADAELAPAELAAGIAGLTAKSLIASSVRDGALRHRLLESTRVYASGRLEAAGEDRDRTRRHAEHLLGVFEHAEAEWNSRPTRDWAASYAVRIDDLRKALVWAFAPGGDAHLGLRLTSAAIPLWDALSLVGESRSHVARALTVFESGVCENGPIEAKLRASHAWGLTLEETLVPEIEGAWERCIELARRNANADIELRALWGLVYYLIYSGRPADAFAPLGGFAEVAAREDAAALPDGERLRALAEFQTGDLKSAHRRIETLARGRQPRSPPVKLGRFHFDRTVAIHSTRSLTLWLLGYPDQAARAATQSVDTALSIDHGVSVSNSLVASALLVALWRGAVDEADAYLALLYDTVCRNDIWVWRPLAKTLTAWAVTERGSTDAIDALRASIAELERARFLIRVPFYRSVLAEALAARGDLDEAQTTIAAAEAGVATQRETWCRPEVLRVAGVVHMRSGDRDGAAGLFARAMADAEAMGARSWQLRIATAMMDLGSQRGAAEQLDQHYRRFDEGLSTRDLVRARALLAGTGPAAGIRDTQT</sequence>
<accession>A0A8B2P036</accession>
<reference evidence="5 6" key="1">
    <citation type="submission" date="2018-05" db="EMBL/GenBank/DDBJ databases">
        <title>Acuticoccus sediminis sp. nov., isolated from deep-sea sediment of Indian Ocean.</title>
        <authorList>
            <person name="Liu X."/>
            <person name="Lai Q."/>
            <person name="Du Y."/>
            <person name="Sun F."/>
            <person name="Zhang X."/>
            <person name="Wang S."/>
            <person name="Shao Z."/>
        </authorList>
    </citation>
    <scope>NUCLEOTIDE SEQUENCE [LARGE SCALE GENOMIC DNA]</scope>
    <source>
        <strain evidence="5 6">PTG4-2</strain>
    </source>
</reference>
<dbReference type="Pfam" id="PF00486">
    <property type="entry name" value="Trans_reg_C"/>
    <property type="match status" value="1"/>
</dbReference>
<evidence type="ECO:0000256" key="1">
    <source>
        <dbReference type="ARBA" id="ARBA00023125"/>
    </source>
</evidence>
<comment type="caution">
    <text evidence="5">The sequence shown here is derived from an EMBL/GenBank/DDBJ whole genome shotgun (WGS) entry which is preliminary data.</text>
</comment>
<feature type="compositionally biased region" description="Low complexity" evidence="3">
    <location>
        <begin position="15"/>
        <end position="24"/>
    </location>
</feature>
<dbReference type="InterPro" id="IPR036388">
    <property type="entry name" value="WH-like_DNA-bd_sf"/>
</dbReference>
<dbReference type="InterPro" id="IPR016032">
    <property type="entry name" value="Sig_transdc_resp-reg_C-effctor"/>
</dbReference>
<keyword evidence="6" id="KW-1185">Reference proteome</keyword>
<dbReference type="GO" id="GO:0003677">
    <property type="term" value="F:DNA binding"/>
    <property type="evidence" value="ECO:0007669"/>
    <property type="project" value="UniProtKB-UniRule"/>
</dbReference>
<evidence type="ECO:0000313" key="5">
    <source>
        <dbReference type="EMBL" id="RAI03506.1"/>
    </source>
</evidence>